<dbReference type="OrthoDB" id="369870at2"/>
<evidence type="ECO:0000256" key="3">
    <source>
        <dbReference type="ARBA" id="ARBA00022448"/>
    </source>
</evidence>
<dbReference type="KEGG" id="bmx:BMS_2302"/>
<feature type="transmembrane region" description="Helical" evidence="8">
    <location>
        <begin position="265"/>
        <end position="285"/>
    </location>
</feature>
<dbReference type="eggNOG" id="COG2962">
    <property type="taxonomic scope" value="Bacteria"/>
</dbReference>
<dbReference type="InterPro" id="IPR037185">
    <property type="entry name" value="EmrE-like"/>
</dbReference>
<dbReference type="STRING" id="862908.BMS_2302"/>
<reference evidence="11" key="1">
    <citation type="journal article" date="2013" name="ISME J.">
        <title>A small predatory core genome in the divergent marine Bacteriovorax marinus SJ and the terrestrial Bdellovibrio bacteriovorus.</title>
        <authorList>
            <person name="Crossman L.C."/>
            <person name="Chen H."/>
            <person name="Cerdeno-Tarraga A.M."/>
            <person name="Brooks K."/>
            <person name="Quail M.A."/>
            <person name="Pineiro S.A."/>
            <person name="Hobley L."/>
            <person name="Sockett R.E."/>
            <person name="Bentley S.D."/>
            <person name="Parkhill J."/>
            <person name="Williams H.N."/>
            <person name="Stine O.C."/>
        </authorList>
    </citation>
    <scope>NUCLEOTIDE SEQUENCE [LARGE SCALE GENOMIC DNA]</scope>
    <source>
        <strain evidence="11">ATCC BAA-682 / DSM 15412 / SJ</strain>
    </source>
</reference>
<dbReference type="EMBL" id="FQ312005">
    <property type="protein sequence ID" value="CBW27102.1"/>
    <property type="molecule type" value="Genomic_DNA"/>
</dbReference>
<feature type="domain" description="EamA" evidence="9">
    <location>
        <begin position="3"/>
        <end position="139"/>
    </location>
</feature>
<keyword evidence="6 8" id="KW-1133">Transmembrane helix</keyword>
<evidence type="ECO:0000256" key="1">
    <source>
        <dbReference type="ARBA" id="ARBA00004651"/>
    </source>
</evidence>
<dbReference type="SUPFAM" id="SSF103481">
    <property type="entry name" value="Multidrug resistance efflux transporter EmrE"/>
    <property type="match status" value="2"/>
</dbReference>
<feature type="transmembrane region" description="Helical" evidence="8">
    <location>
        <begin position="98"/>
        <end position="116"/>
    </location>
</feature>
<dbReference type="GO" id="GO:0005886">
    <property type="term" value="C:plasma membrane"/>
    <property type="evidence" value="ECO:0007669"/>
    <property type="project" value="UniProtKB-SubCell"/>
</dbReference>
<name>E1X4D0_HALMS</name>
<keyword evidence="11" id="KW-1185">Reference proteome</keyword>
<evidence type="ECO:0000313" key="10">
    <source>
        <dbReference type="EMBL" id="CBW27102.1"/>
    </source>
</evidence>
<evidence type="ECO:0000313" key="11">
    <source>
        <dbReference type="Proteomes" id="UP000008963"/>
    </source>
</evidence>
<dbReference type="Pfam" id="PF00892">
    <property type="entry name" value="EamA"/>
    <property type="match status" value="2"/>
</dbReference>
<dbReference type="PANTHER" id="PTHR22911:SF137">
    <property type="entry name" value="SOLUTE CARRIER FAMILY 35 MEMBER G2-RELATED"/>
    <property type="match status" value="1"/>
</dbReference>
<dbReference type="AlphaFoldDB" id="E1X4D0"/>
<feature type="transmembrane region" description="Helical" evidence="8">
    <location>
        <begin position="34"/>
        <end position="51"/>
    </location>
</feature>
<dbReference type="RefSeq" id="WP_014244879.1">
    <property type="nucleotide sequence ID" value="NC_016620.1"/>
</dbReference>
<proteinExistence type="inferred from homology"/>
<feature type="transmembrane region" description="Helical" evidence="8">
    <location>
        <begin position="71"/>
        <end position="92"/>
    </location>
</feature>
<dbReference type="HOGENOM" id="CLU_054508_1_0_7"/>
<dbReference type="InterPro" id="IPR000620">
    <property type="entry name" value="EamA_dom"/>
</dbReference>
<evidence type="ECO:0000259" key="9">
    <source>
        <dbReference type="Pfam" id="PF00892"/>
    </source>
</evidence>
<feature type="transmembrane region" description="Helical" evidence="8">
    <location>
        <begin position="5"/>
        <end position="22"/>
    </location>
</feature>
<evidence type="ECO:0000256" key="4">
    <source>
        <dbReference type="ARBA" id="ARBA00022475"/>
    </source>
</evidence>
<keyword evidence="4" id="KW-1003">Cell membrane</keyword>
<feature type="transmembrane region" description="Helical" evidence="8">
    <location>
        <begin position="239"/>
        <end position="259"/>
    </location>
</feature>
<dbReference type="PATRIC" id="fig|862908.3.peg.2191"/>
<feature type="transmembrane region" description="Helical" evidence="8">
    <location>
        <begin position="206"/>
        <end position="227"/>
    </location>
</feature>
<dbReference type="PANTHER" id="PTHR22911">
    <property type="entry name" value="ACYL-MALONYL CONDENSING ENZYME-RELATED"/>
    <property type="match status" value="1"/>
</dbReference>
<gene>
    <name evidence="10" type="primary">rarD</name>
    <name evidence="10" type="ordered locus">BMS_2302</name>
</gene>
<keyword evidence="7 8" id="KW-0472">Membrane</keyword>
<evidence type="ECO:0000256" key="6">
    <source>
        <dbReference type="ARBA" id="ARBA00022989"/>
    </source>
</evidence>
<organism evidence="10 11">
    <name type="scientific">Halobacteriovorax marinus (strain ATCC BAA-682 / DSM 15412 / SJ)</name>
    <name type="common">Bacteriovorax marinus</name>
    <dbReference type="NCBI Taxonomy" id="862908"/>
    <lineage>
        <taxon>Bacteria</taxon>
        <taxon>Pseudomonadati</taxon>
        <taxon>Bdellovibrionota</taxon>
        <taxon>Bacteriovoracia</taxon>
        <taxon>Bacteriovoracales</taxon>
        <taxon>Halobacteriovoraceae</taxon>
        <taxon>Halobacteriovorax</taxon>
    </lineage>
</organism>
<evidence type="ECO:0000256" key="5">
    <source>
        <dbReference type="ARBA" id="ARBA00022692"/>
    </source>
</evidence>
<feature type="transmembrane region" description="Helical" evidence="8">
    <location>
        <begin position="174"/>
        <end position="194"/>
    </location>
</feature>
<comment type="subcellular location">
    <subcellularLocation>
        <location evidence="1">Cell membrane</location>
        <topology evidence="1">Multi-pass membrane protein</topology>
    </subcellularLocation>
</comment>
<accession>E1X4D0</accession>
<evidence type="ECO:0000256" key="2">
    <source>
        <dbReference type="ARBA" id="ARBA00007362"/>
    </source>
</evidence>
<dbReference type="InterPro" id="IPR004626">
    <property type="entry name" value="RarD"/>
</dbReference>
<protein>
    <submittedName>
        <fullName evidence="10">Chloramphenicol resistance membrane protein</fullName>
    </submittedName>
</protein>
<keyword evidence="5 8" id="KW-0812">Transmembrane</keyword>
<evidence type="ECO:0000256" key="7">
    <source>
        <dbReference type="ARBA" id="ARBA00023136"/>
    </source>
</evidence>
<dbReference type="Proteomes" id="UP000008963">
    <property type="component" value="Chromosome"/>
</dbReference>
<evidence type="ECO:0000256" key="8">
    <source>
        <dbReference type="SAM" id="Phobius"/>
    </source>
</evidence>
<keyword evidence="3" id="KW-0813">Transport</keyword>
<comment type="similarity">
    <text evidence="2">Belongs to the EamA transporter family.</text>
</comment>
<dbReference type="NCBIfam" id="TIGR00688">
    <property type="entry name" value="rarD"/>
    <property type="match status" value="1"/>
</dbReference>
<sequence length="294" mass="33466">MNLGYLAGIFSFFFWGLIAIYWKQLSFFDSYELLGHRIFWGVLTFLLYFLFKRPWGALRSCIDTPRKRKLLGVSTILIFTNWFVFVWAVGTGHVLEASIGYFINPLVNVALGVFVLKETLRAKQKLAVFIAFLGLLVFLSSGVGRIDVSLFLALSFGTYGLVRKKMNIPSMEGLFLEMLISLIPILIFFGYRFYTSEISFFKASSYEMFMASLAGIATLIPLVSFNYAVKNISLTSVGLLQYIAPTLQFILAVFIYGELFTITHAYAFSLIWCALIIYTFDLVLFSRMQRISNA</sequence>
<feature type="domain" description="EamA" evidence="9">
    <location>
        <begin position="150"/>
        <end position="278"/>
    </location>
</feature>